<proteinExistence type="predicted"/>
<name>A0AA96GRZ8_9BACT</name>
<organism evidence="1 2">
    <name type="scientific">Candidatus Nitrospira neomarina</name>
    <dbReference type="NCBI Taxonomy" id="3020899"/>
    <lineage>
        <taxon>Bacteria</taxon>
        <taxon>Pseudomonadati</taxon>
        <taxon>Nitrospirota</taxon>
        <taxon>Nitrospiria</taxon>
        <taxon>Nitrospirales</taxon>
        <taxon>Nitrospiraceae</taxon>
        <taxon>Nitrospira</taxon>
    </lineage>
</organism>
<gene>
    <name evidence="1" type="ORF">PQG83_04425</name>
</gene>
<dbReference type="EMBL" id="CP116968">
    <property type="protein sequence ID" value="WNM63004.1"/>
    <property type="molecule type" value="Genomic_DNA"/>
</dbReference>
<dbReference type="AlphaFoldDB" id="A0AA96GRZ8"/>
<dbReference type="Proteomes" id="UP001302494">
    <property type="component" value="Chromosome"/>
</dbReference>
<reference evidence="1 2" key="1">
    <citation type="submission" date="2023-01" db="EMBL/GenBank/DDBJ databases">
        <title>Cultivation and genomic characterization of new, ubiquitous marine nitrite-oxidizing bacteria from the Nitrospirales.</title>
        <authorList>
            <person name="Mueller A.J."/>
            <person name="Daebeler A."/>
            <person name="Herbold C.W."/>
            <person name="Kirkegaard R.H."/>
            <person name="Daims H."/>
        </authorList>
    </citation>
    <scope>NUCLEOTIDE SEQUENCE [LARGE SCALE GENOMIC DNA]</scope>
    <source>
        <strain evidence="1 2">DK</strain>
    </source>
</reference>
<accession>A0AA96GRZ8</accession>
<dbReference type="KEGG" id="nneo:PQG83_04425"/>
<protein>
    <submittedName>
        <fullName evidence="1">Uncharacterized protein</fullName>
    </submittedName>
</protein>
<dbReference type="RefSeq" id="WP_312747243.1">
    <property type="nucleotide sequence ID" value="NZ_CP116968.1"/>
</dbReference>
<evidence type="ECO:0000313" key="1">
    <source>
        <dbReference type="EMBL" id="WNM63004.1"/>
    </source>
</evidence>
<sequence>MNDNEDRAHWPLGNLTPQELAEQASQAGLQKASHIQHGAVKFGEVSQTSYSQPLYLRTVCLLGEA</sequence>
<evidence type="ECO:0000313" key="2">
    <source>
        <dbReference type="Proteomes" id="UP001302494"/>
    </source>
</evidence>
<keyword evidence="2" id="KW-1185">Reference proteome</keyword>